<gene>
    <name evidence="2" type="ORF">ACETIH_13880</name>
</gene>
<evidence type="ECO:0000313" key="2">
    <source>
        <dbReference type="EMBL" id="MFC1457791.1"/>
    </source>
</evidence>
<keyword evidence="1" id="KW-0472">Membrane</keyword>
<organism evidence="2 3">
    <name type="scientific">Microvirga arabica</name>
    <dbReference type="NCBI Taxonomy" id="1128671"/>
    <lineage>
        <taxon>Bacteria</taxon>
        <taxon>Pseudomonadati</taxon>
        <taxon>Pseudomonadota</taxon>
        <taxon>Alphaproteobacteria</taxon>
        <taxon>Hyphomicrobiales</taxon>
        <taxon>Methylobacteriaceae</taxon>
        <taxon>Microvirga</taxon>
    </lineage>
</organism>
<comment type="caution">
    <text evidence="2">The sequence shown here is derived from an EMBL/GenBank/DDBJ whole genome shotgun (WGS) entry which is preliminary data.</text>
</comment>
<accession>A0ABV6Y941</accession>
<keyword evidence="3" id="KW-1185">Reference proteome</keyword>
<sequence length="107" mass="11809">MAHQSRSLHARIYAQASIIGCGLLVTGITHAMEGRPPLSAACWAWNSHISELVDQHRTAHELDDEQLGEIIRLFYEAQGSCSAQRFEEGLAIYEAIPIGPVASRLLR</sequence>
<evidence type="ECO:0000256" key="1">
    <source>
        <dbReference type="SAM" id="Phobius"/>
    </source>
</evidence>
<dbReference type="RefSeq" id="WP_377029997.1">
    <property type="nucleotide sequence ID" value="NZ_JBHOMY010000032.1"/>
</dbReference>
<proteinExistence type="predicted"/>
<evidence type="ECO:0000313" key="3">
    <source>
        <dbReference type="Proteomes" id="UP001593940"/>
    </source>
</evidence>
<reference evidence="2 3" key="1">
    <citation type="submission" date="2024-09" db="EMBL/GenBank/DDBJ databases">
        <title>Nodulacao em especies de Leguminosae Basais da Amazonia e Caracterizacao dos Rizobios e Bacterias Associadas aos Nodulos.</title>
        <authorList>
            <person name="Jambeiro I.C.A."/>
            <person name="Lopes I.S."/>
            <person name="Aguiar E.R.G.R."/>
            <person name="Santos A.F.J."/>
            <person name="Dos Santos J.M.F."/>
            <person name="Gross E."/>
        </authorList>
    </citation>
    <scope>NUCLEOTIDE SEQUENCE [LARGE SCALE GENOMIC DNA]</scope>
    <source>
        <strain evidence="2 3">BRUESC1165</strain>
    </source>
</reference>
<protein>
    <submittedName>
        <fullName evidence="2">Uncharacterized protein</fullName>
    </submittedName>
</protein>
<keyword evidence="1" id="KW-0812">Transmembrane</keyword>
<dbReference type="Proteomes" id="UP001593940">
    <property type="component" value="Unassembled WGS sequence"/>
</dbReference>
<keyword evidence="1" id="KW-1133">Transmembrane helix</keyword>
<dbReference type="EMBL" id="JBHOMY010000032">
    <property type="protein sequence ID" value="MFC1457791.1"/>
    <property type="molecule type" value="Genomic_DNA"/>
</dbReference>
<feature type="transmembrane region" description="Helical" evidence="1">
    <location>
        <begin position="12"/>
        <end position="32"/>
    </location>
</feature>
<name>A0ABV6Y941_9HYPH</name>